<sequence length="203" mass="22833">MLRVGLTGSIAVGKSFVASVLRELGCHVIDADEIARAVVAPGTPGLRAIIEEFGPEFLRADGSLDRGRLAAVVFADERKRKRLNAILHPLIIAVQEERLKALEREDPNGIAVVEAALLVETGGYQRFDKLIVVHCRPEIQRERLMARNKLTRDEAERWIAAQMAQEEKMRYADFLIDTSNGFEDTRRQVEEVYRRLRVLAGSN</sequence>
<dbReference type="AlphaFoldDB" id="A0A0B6WVF6"/>
<comment type="subcellular location">
    <subcellularLocation>
        <location evidence="8">Cytoplasm</location>
    </subcellularLocation>
</comment>
<dbReference type="FunFam" id="3.40.50.300:FF:000991">
    <property type="entry name" value="Dephospho-CoA kinase"/>
    <property type="match status" value="1"/>
</dbReference>
<keyword evidence="11" id="KW-1185">Reference proteome</keyword>
<name>A0A0B6WVF6_9BACT</name>
<keyword evidence="7 8" id="KW-0173">Coenzyme A biosynthesis</keyword>
<dbReference type="GO" id="GO:0015937">
    <property type="term" value="P:coenzyme A biosynthetic process"/>
    <property type="evidence" value="ECO:0007669"/>
    <property type="project" value="UniProtKB-UniRule"/>
</dbReference>
<dbReference type="Pfam" id="PF01121">
    <property type="entry name" value="CoaE"/>
    <property type="match status" value="1"/>
</dbReference>
<evidence type="ECO:0000256" key="1">
    <source>
        <dbReference type="ARBA" id="ARBA00009018"/>
    </source>
</evidence>
<keyword evidence="6 8" id="KW-0067">ATP-binding</keyword>
<feature type="binding site" evidence="8">
    <location>
        <begin position="11"/>
        <end position="16"/>
    </location>
    <ligand>
        <name>ATP</name>
        <dbReference type="ChEBI" id="CHEBI:30616"/>
    </ligand>
</feature>
<protein>
    <recommendedName>
        <fullName evidence="8 9">Dephospho-CoA kinase</fullName>
        <ecNumber evidence="8 9">2.7.1.24</ecNumber>
    </recommendedName>
    <alternativeName>
        <fullName evidence="8">Dephosphocoenzyme A kinase</fullName>
    </alternativeName>
</protein>
<dbReference type="GO" id="GO:0005737">
    <property type="term" value="C:cytoplasm"/>
    <property type="evidence" value="ECO:0007669"/>
    <property type="project" value="UniProtKB-SubCell"/>
</dbReference>
<dbReference type="HAMAP" id="MF_00376">
    <property type="entry name" value="Dephospho_CoA_kinase"/>
    <property type="match status" value="1"/>
</dbReference>
<proteinExistence type="inferred from homology"/>
<evidence type="ECO:0000256" key="5">
    <source>
        <dbReference type="ARBA" id="ARBA00022777"/>
    </source>
</evidence>
<keyword evidence="3 8" id="KW-0808">Transferase</keyword>
<comment type="function">
    <text evidence="8">Catalyzes the phosphorylation of the 3'-hydroxyl group of dephosphocoenzyme A to form coenzyme A.</text>
</comment>
<dbReference type="InterPro" id="IPR027417">
    <property type="entry name" value="P-loop_NTPase"/>
</dbReference>
<dbReference type="STRING" id="454194.PYK22_01276"/>
<dbReference type="GO" id="GO:0004140">
    <property type="term" value="F:dephospho-CoA kinase activity"/>
    <property type="evidence" value="ECO:0007669"/>
    <property type="project" value="UniProtKB-UniRule"/>
</dbReference>
<keyword evidence="5 8" id="KW-0418">Kinase</keyword>
<organism evidence="10 11">
    <name type="scientific">Pyrinomonas methylaliphatogenes</name>
    <dbReference type="NCBI Taxonomy" id="454194"/>
    <lineage>
        <taxon>Bacteria</taxon>
        <taxon>Pseudomonadati</taxon>
        <taxon>Acidobacteriota</taxon>
        <taxon>Blastocatellia</taxon>
        <taxon>Blastocatellales</taxon>
        <taxon>Pyrinomonadaceae</taxon>
        <taxon>Pyrinomonas</taxon>
    </lineage>
</organism>
<evidence type="ECO:0000256" key="6">
    <source>
        <dbReference type="ARBA" id="ARBA00022840"/>
    </source>
</evidence>
<evidence type="ECO:0000313" key="10">
    <source>
        <dbReference type="EMBL" id="CDM65278.1"/>
    </source>
</evidence>
<evidence type="ECO:0000256" key="4">
    <source>
        <dbReference type="ARBA" id="ARBA00022741"/>
    </source>
</evidence>
<reference evidence="10 11" key="1">
    <citation type="submission" date="2013-12" db="EMBL/GenBank/DDBJ databases">
        <authorList>
            <person name="Stott M."/>
        </authorList>
    </citation>
    <scope>NUCLEOTIDE SEQUENCE [LARGE SCALE GENOMIC DNA]</scope>
    <source>
        <strain evidence="10 11">K22</strain>
    </source>
</reference>
<reference evidence="10 11" key="2">
    <citation type="submission" date="2015-01" db="EMBL/GenBank/DDBJ databases">
        <title>Complete genome sequence of Pyrinomonas methylaliphatogenes type strain K22T.</title>
        <authorList>
            <person name="Lee K.C.Y."/>
            <person name="Power J.F."/>
            <person name="Dunfield P.F."/>
            <person name="Morgan X.C."/>
            <person name="Huttenhower C."/>
            <person name="Stott M.B."/>
        </authorList>
    </citation>
    <scope>NUCLEOTIDE SEQUENCE [LARGE SCALE GENOMIC DNA]</scope>
    <source>
        <strain evidence="10 11">K22</strain>
    </source>
</reference>
<evidence type="ECO:0000256" key="3">
    <source>
        <dbReference type="ARBA" id="ARBA00022679"/>
    </source>
</evidence>
<dbReference type="PANTHER" id="PTHR10695">
    <property type="entry name" value="DEPHOSPHO-COA KINASE-RELATED"/>
    <property type="match status" value="1"/>
</dbReference>
<dbReference type="NCBIfam" id="TIGR00152">
    <property type="entry name" value="dephospho-CoA kinase"/>
    <property type="match status" value="1"/>
</dbReference>
<accession>A0A0B6WVF6</accession>
<dbReference type="UniPathway" id="UPA00241">
    <property type="reaction ID" value="UER00356"/>
</dbReference>
<dbReference type="Proteomes" id="UP000031518">
    <property type="component" value="Unassembled WGS sequence"/>
</dbReference>
<gene>
    <name evidence="8" type="primary">coaE</name>
    <name evidence="10" type="ORF">PYK22_01276</name>
</gene>
<dbReference type="GO" id="GO:0005524">
    <property type="term" value="F:ATP binding"/>
    <property type="evidence" value="ECO:0007669"/>
    <property type="project" value="UniProtKB-UniRule"/>
</dbReference>
<dbReference type="Gene3D" id="3.40.50.300">
    <property type="entry name" value="P-loop containing nucleotide triphosphate hydrolases"/>
    <property type="match status" value="1"/>
</dbReference>
<evidence type="ECO:0000256" key="2">
    <source>
        <dbReference type="ARBA" id="ARBA00022490"/>
    </source>
</evidence>
<comment type="similarity">
    <text evidence="1 8">Belongs to the CoaE family.</text>
</comment>
<evidence type="ECO:0000256" key="8">
    <source>
        <dbReference type="HAMAP-Rule" id="MF_00376"/>
    </source>
</evidence>
<dbReference type="EC" id="2.7.1.24" evidence="8 9"/>
<dbReference type="SUPFAM" id="SSF52540">
    <property type="entry name" value="P-loop containing nucleoside triphosphate hydrolases"/>
    <property type="match status" value="1"/>
</dbReference>
<dbReference type="EMBL" id="CBXV010000004">
    <property type="protein sequence ID" value="CDM65278.1"/>
    <property type="molecule type" value="Genomic_DNA"/>
</dbReference>
<dbReference type="PANTHER" id="PTHR10695:SF46">
    <property type="entry name" value="BIFUNCTIONAL COENZYME A SYNTHASE-RELATED"/>
    <property type="match status" value="1"/>
</dbReference>
<evidence type="ECO:0000256" key="7">
    <source>
        <dbReference type="ARBA" id="ARBA00022993"/>
    </source>
</evidence>
<comment type="catalytic activity">
    <reaction evidence="8">
        <text>3'-dephospho-CoA + ATP = ADP + CoA + H(+)</text>
        <dbReference type="Rhea" id="RHEA:18245"/>
        <dbReference type="ChEBI" id="CHEBI:15378"/>
        <dbReference type="ChEBI" id="CHEBI:30616"/>
        <dbReference type="ChEBI" id="CHEBI:57287"/>
        <dbReference type="ChEBI" id="CHEBI:57328"/>
        <dbReference type="ChEBI" id="CHEBI:456216"/>
        <dbReference type="EC" id="2.7.1.24"/>
    </reaction>
</comment>
<evidence type="ECO:0000256" key="9">
    <source>
        <dbReference type="NCBIfam" id="TIGR00152"/>
    </source>
</evidence>
<dbReference type="InterPro" id="IPR001977">
    <property type="entry name" value="Depp_CoAkinase"/>
</dbReference>
<keyword evidence="4 8" id="KW-0547">Nucleotide-binding</keyword>
<keyword evidence="2 8" id="KW-0963">Cytoplasm</keyword>
<dbReference type="RefSeq" id="WP_060635409.1">
    <property type="nucleotide sequence ID" value="NZ_CBXV010000004.1"/>
</dbReference>
<comment type="pathway">
    <text evidence="8">Cofactor biosynthesis; coenzyme A biosynthesis; CoA from (R)-pantothenate: step 5/5.</text>
</comment>
<dbReference type="CDD" id="cd02022">
    <property type="entry name" value="DPCK"/>
    <property type="match status" value="1"/>
</dbReference>
<dbReference type="PROSITE" id="PS51219">
    <property type="entry name" value="DPCK"/>
    <property type="match status" value="1"/>
</dbReference>
<evidence type="ECO:0000313" key="11">
    <source>
        <dbReference type="Proteomes" id="UP000031518"/>
    </source>
</evidence>